<organism evidence="2 3">
    <name type="scientific">Mycena albidolilacea</name>
    <dbReference type="NCBI Taxonomy" id="1033008"/>
    <lineage>
        <taxon>Eukaryota</taxon>
        <taxon>Fungi</taxon>
        <taxon>Dikarya</taxon>
        <taxon>Basidiomycota</taxon>
        <taxon>Agaricomycotina</taxon>
        <taxon>Agaricomycetes</taxon>
        <taxon>Agaricomycetidae</taxon>
        <taxon>Agaricales</taxon>
        <taxon>Marasmiineae</taxon>
        <taxon>Mycenaceae</taxon>
        <taxon>Mycena</taxon>
    </lineage>
</organism>
<sequence>MTTTDLSTLSLFSATPEQIAEARRRTHNEWGKGLTLEEHLARYAGEDHLEGSRDGRFKTWVLAPRNDPHTLHFKCACETFKRTGLLVKNKAAESVTCYGIASVFTPPENRGQGFARHMMRLLHWVIADEALLPSSGFPAVWGAPPPKVEGARNGRFSALWSDVGQLYNSCGPAPDREGWVTQGTATTVWEVEASPLFETTAPDWTWLDDAGVSALWEEDAEKIRSEMENSEHPGTSFAFLPNRGVASYQHRRLAIYFQRLATPPQTWGVASPDRSAYATWTIDPRHVPITLTVSRIRTDPQSFRDLVGKLLEVARKHDVKRVEMWNLPSELELLAGTLGATNYSRDLDHLPSFKIYGPESEAEMSWAFNERFCWC</sequence>
<dbReference type="AlphaFoldDB" id="A0AAD7AEG7"/>
<dbReference type="SUPFAM" id="SSF55729">
    <property type="entry name" value="Acyl-CoA N-acyltransferases (Nat)"/>
    <property type="match status" value="1"/>
</dbReference>
<dbReference type="InterPro" id="IPR053013">
    <property type="entry name" value="LAT"/>
</dbReference>
<dbReference type="InterPro" id="IPR016181">
    <property type="entry name" value="Acyl_CoA_acyltransferase"/>
</dbReference>
<gene>
    <name evidence="2" type="ORF">DFH08DRAFT_849653</name>
</gene>
<evidence type="ECO:0000313" key="3">
    <source>
        <dbReference type="Proteomes" id="UP001218218"/>
    </source>
</evidence>
<proteinExistence type="predicted"/>
<reference evidence="2" key="1">
    <citation type="submission" date="2023-03" db="EMBL/GenBank/DDBJ databases">
        <title>Massive genome expansion in bonnet fungi (Mycena s.s.) driven by repeated elements and novel gene families across ecological guilds.</title>
        <authorList>
            <consortium name="Lawrence Berkeley National Laboratory"/>
            <person name="Harder C.B."/>
            <person name="Miyauchi S."/>
            <person name="Viragh M."/>
            <person name="Kuo A."/>
            <person name="Thoen E."/>
            <person name="Andreopoulos B."/>
            <person name="Lu D."/>
            <person name="Skrede I."/>
            <person name="Drula E."/>
            <person name="Henrissat B."/>
            <person name="Morin E."/>
            <person name="Kohler A."/>
            <person name="Barry K."/>
            <person name="LaButti K."/>
            <person name="Morin E."/>
            <person name="Salamov A."/>
            <person name="Lipzen A."/>
            <person name="Mereny Z."/>
            <person name="Hegedus B."/>
            <person name="Baldrian P."/>
            <person name="Stursova M."/>
            <person name="Weitz H."/>
            <person name="Taylor A."/>
            <person name="Grigoriev I.V."/>
            <person name="Nagy L.G."/>
            <person name="Martin F."/>
            <person name="Kauserud H."/>
        </authorList>
    </citation>
    <scope>NUCLEOTIDE SEQUENCE</scope>
    <source>
        <strain evidence="2">CBHHK002</strain>
    </source>
</reference>
<dbReference type="PANTHER" id="PTHR34815:SF2">
    <property type="entry name" value="N-ACETYLTRANSFERASE DOMAIN-CONTAINING PROTEIN"/>
    <property type="match status" value="1"/>
</dbReference>
<dbReference type="Gene3D" id="3.40.630.30">
    <property type="match status" value="1"/>
</dbReference>
<evidence type="ECO:0000259" key="1">
    <source>
        <dbReference type="Pfam" id="PF22998"/>
    </source>
</evidence>
<feature type="domain" description="LYC1 C-terminal" evidence="1">
    <location>
        <begin position="194"/>
        <end position="375"/>
    </location>
</feature>
<dbReference type="PANTHER" id="PTHR34815">
    <property type="entry name" value="LYSINE ACETYLTRANSFERASE"/>
    <property type="match status" value="1"/>
</dbReference>
<keyword evidence="3" id="KW-1185">Reference proteome</keyword>
<dbReference type="EMBL" id="JARIHO010000008">
    <property type="protein sequence ID" value="KAJ7356660.1"/>
    <property type="molecule type" value="Genomic_DNA"/>
</dbReference>
<dbReference type="InterPro" id="IPR055100">
    <property type="entry name" value="GNAT_LYC1-like"/>
</dbReference>
<dbReference type="Proteomes" id="UP001218218">
    <property type="component" value="Unassembled WGS sequence"/>
</dbReference>
<dbReference type="Pfam" id="PF22998">
    <property type="entry name" value="GNAT_LYC1-like"/>
    <property type="match status" value="1"/>
</dbReference>
<protein>
    <recommendedName>
        <fullName evidence="1">LYC1 C-terminal domain-containing protein</fullName>
    </recommendedName>
</protein>
<accession>A0AAD7AEG7</accession>
<name>A0AAD7AEG7_9AGAR</name>
<comment type="caution">
    <text evidence="2">The sequence shown here is derived from an EMBL/GenBank/DDBJ whole genome shotgun (WGS) entry which is preliminary data.</text>
</comment>
<evidence type="ECO:0000313" key="2">
    <source>
        <dbReference type="EMBL" id="KAJ7356660.1"/>
    </source>
</evidence>